<evidence type="ECO:0000259" key="3">
    <source>
        <dbReference type="Pfam" id="PF00685"/>
    </source>
</evidence>
<protein>
    <submittedName>
        <fullName evidence="4">SULT1</fullName>
        <ecNumber evidence="4">2.8.2.-</ecNumber>
    </submittedName>
</protein>
<dbReference type="EMBL" id="CACVKT020008819">
    <property type="protein sequence ID" value="CAC5417894.1"/>
    <property type="molecule type" value="Genomic_DNA"/>
</dbReference>
<dbReference type="SUPFAM" id="SSF52540">
    <property type="entry name" value="P-loop containing nucleoside triphosphate hydrolases"/>
    <property type="match status" value="1"/>
</dbReference>
<sequence length="271" mass="31721">MKLPHMSPTKKDVDKFMDSVRNFNSRATDVIICSAMKSGTHWVHEIVSMLLHQTTEYNSHGELNDCNFECQTDWDRLEQWNSPRFFHTHLPLKYLPRKHVENEYKIIYLNRNPKDRAVSNFHFMQKKGVPVGSWKEFFDNFVLIDSLYGGWFSFTKEFEKAASQKRNNILPVTFEKLTTATIPTLRELATFLDVSADDKFIHDIADKCSFANMKNNKTDVASTINSSKTVIWRKGIIGDWKNLFTVAQNEKFDQMYEQKMKGCDVKFTYNV</sequence>
<organism evidence="4 5">
    <name type="scientific">Mytilus coruscus</name>
    <name type="common">Sea mussel</name>
    <dbReference type="NCBI Taxonomy" id="42192"/>
    <lineage>
        <taxon>Eukaryota</taxon>
        <taxon>Metazoa</taxon>
        <taxon>Spiralia</taxon>
        <taxon>Lophotrochozoa</taxon>
        <taxon>Mollusca</taxon>
        <taxon>Bivalvia</taxon>
        <taxon>Autobranchia</taxon>
        <taxon>Pteriomorphia</taxon>
        <taxon>Mytilida</taxon>
        <taxon>Mytiloidea</taxon>
        <taxon>Mytilidae</taxon>
        <taxon>Mytilinae</taxon>
        <taxon>Mytilus</taxon>
    </lineage>
</organism>
<evidence type="ECO:0000256" key="2">
    <source>
        <dbReference type="ARBA" id="ARBA00022679"/>
    </source>
</evidence>
<dbReference type="InterPro" id="IPR027417">
    <property type="entry name" value="P-loop_NTPase"/>
</dbReference>
<dbReference type="AlphaFoldDB" id="A0A6J8EB60"/>
<dbReference type="OrthoDB" id="205623at2759"/>
<proteinExistence type="inferred from homology"/>
<dbReference type="Gene3D" id="3.40.50.300">
    <property type="entry name" value="P-loop containing nucleotide triphosphate hydrolases"/>
    <property type="match status" value="1"/>
</dbReference>
<dbReference type="Proteomes" id="UP000507470">
    <property type="component" value="Unassembled WGS sequence"/>
</dbReference>
<evidence type="ECO:0000256" key="1">
    <source>
        <dbReference type="ARBA" id="ARBA00005771"/>
    </source>
</evidence>
<gene>
    <name evidence="4" type="ORF">MCOR_50368</name>
</gene>
<dbReference type="GO" id="GO:0008146">
    <property type="term" value="F:sulfotransferase activity"/>
    <property type="evidence" value="ECO:0007669"/>
    <property type="project" value="InterPro"/>
</dbReference>
<feature type="domain" description="Sulfotransferase" evidence="3">
    <location>
        <begin position="28"/>
        <end position="263"/>
    </location>
</feature>
<dbReference type="Pfam" id="PF00685">
    <property type="entry name" value="Sulfotransfer_1"/>
    <property type="match status" value="1"/>
</dbReference>
<dbReference type="InterPro" id="IPR000863">
    <property type="entry name" value="Sulfotransferase_dom"/>
</dbReference>
<comment type="similarity">
    <text evidence="1">Belongs to the sulfotransferase 1 family.</text>
</comment>
<reference evidence="4 5" key="1">
    <citation type="submission" date="2020-06" db="EMBL/GenBank/DDBJ databases">
        <authorList>
            <person name="Li R."/>
            <person name="Bekaert M."/>
        </authorList>
    </citation>
    <scope>NUCLEOTIDE SEQUENCE [LARGE SCALE GENOMIC DNA]</scope>
    <source>
        <strain evidence="5">wild</strain>
    </source>
</reference>
<accession>A0A6J8EB60</accession>
<dbReference type="PANTHER" id="PTHR11783">
    <property type="entry name" value="SULFOTRANSFERASE SULT"/>
    <property type="match status" value="1"/>
</dbReference>
<keyword evidence="2 4" id="KW-0808">Transferase</keyword>
<evidence type="ECO:0000313" key="4">
    <source>
        <dbReference type="EMBL" id="CAC5417894.1"/>
    </source>
</evidence>
<dbReference type="EC" id="2.8.2.-" evidence="4"/>
<keyword evidence="5" id="KW-1185">Reference proteome</keyword>
<name>A0A6J8EB60_MYTCO</name>
<evidence type="ECO:0000313" key="5">
    <source>
        <dbReference type="Proteomes" id="UP000507470"/>
    </source>
</evidence>